<comment type="similarity">
    <text evidence="1">Belongs to the DCC1 family.</text>
</comment>
<evidence type="ECO:0000313" key="4">
    <source>
        <dbReference type="EMBL" id="JAS44364.1"/>
    </source>
</evidence>
<sequence>MEVEPVHRSYVRTPEDVKVMIKHAKLEEKDLKPVTQAIYFTSRTEDYKLLEMNPLVISALKEGQKVVFRGARDDKAVLCTEDKTFEVKEAETSNSLLLLPELKLAEDCKGDDDDDDEDTRQLEEREIVGVFHTYLELRLIKPRLRRLKSLLEPSSYRGSELEADLLESGVRLYTTEDLLREVQASEQELTGGLEELGACCIDGNWRLLEFDYHFRVLSYFLNLIDSNSWNVSSIPYRETIDNLQDLMPMYILEHVFHQYCEMSGDRDDEGEPLYSLLEDKTCRFLAEVLLRPAGRFNLQDFLQAWQDSVPEGLQTDLKQLDGIALTDLNARPQVIWFFSENELPEDIQERINVLFEIRDKWTLDQIHPYIEKLTTEKQNVNALLTKYARASNINGVRYYSSRHGK</sequence>
<dbReference type="GO" id="GO:0000775">
    <property type="term" value="C:chromosome, centromeric region"/>
    <property type="evidence" value="ECO:0007669"/>
    <property type="project" value="TreeGrafter"/>
</dbReference>
<keyword evidence="3" id="KW-0235">DNA replication</keyword>
<dbReference type="PANTHER" id="PTHR13395">
    <property type="entry name" value="SISTER CHROMATID COHESION PROTEIN DCC1-RELATED"/>
    <property type="match status" value="1"/>
</dbReference>
<dbReference type="GO" id="GO:0000785">
    <property type="term" value="C:chromatin"/>
    <property type="evidence" value="ECO:0007669"/>
    <property type="project" value="TreeGrafter"/>
</dbReference>
<dbReference type="GO" id="GO:0006260">
    <property type="term" value="P:DNA replication"/>
    <property type="evidence" value="ECO:0007669"/>
    <property type="project" value="UniProtKB-KW"/>
</dbReference>
<dbReference type="Pfam" id="PF09724">
    <property type="entry name" value="Dcc1"/>
    <property type="match status" value="1"/>
</dbReference>
<dbReference type="AlphaFoldDB" id="A0A1B6F2G2"/>
<dbReference type="InterPro" id="IPR019128">
    <property type="entry name" value="Dcc1"/>
</dbReference>
<evidence type="ECO:0000256" key="1">
    <source>
        <dbReference type="ARBA" id="ARBA00007017"/>
    </source>
</evidence>
<reference evidence="4" key="1">
    <citation type="submission" date="2015-11" db="EMBL/GenBank/DDBJ databases">
        <title>De novo transcriptome assembly of four potential Pierce s Disease insect vectors from Arizona vineyards.</title>
        <authorList>
            <person name="Tassone E.E."/>
        </authorList>
    </citation>
    <scope>NUCLEOTIDE SEQUENCE</scope>
</reference>
<dbReference type="PANTHER" id="PTHR13395:SF6">
    <property type="entry name" value="SISTER CHROMATID COHESION PROTEIN DCC1"/>
    <property type="match status" value="1"/>
</dbReference>
<protein>
    <recommendedName>
        <fullName evidence="2">Sister chromatid cohesion protein DCC1</fullName>
    </recommendedName>
</protein>
<evidence type="ECO:0000313" key="5">
    <source>
        <dbReference type="EMBL" id="JAS46158.1"/>
    </source>
</evidence>
<dbReference type="EMBL" id="GECZ01023611">
    <property type="protein sequence ID" value="JAS46158.1"/>
    <property type="molecule type" value="Transcribed_RNA"/>
</dbReference>
<evidence type="ECO:0000256" key="2">
    <source>
        <dbReference type="ARBA" id="ARBA00017682"/>
    </source>
</evidence>
<dbReference type="GO" id="GO:0034088">
    <property type="term" value="P:maintenance of mitotic sister chromatid cohesion"/>
    <property type="evidence" value="ECO:0007669"/>
    <property type="project" value="TreeGrafter"/>
</dbReference>
<gene>
    <name evidence="4" type="ORF">g.14270</name>
    <name evidence="5" type="ORF">g.14271</name>
</gene>
<accession>A0A1B6F2G2</accession>
<dbReference type="EMBL" id="GECZ01025405">
    <property type="protein sequence ID" value="JAS44364.1"/>
    <property type="molecule type" value="Transcribed_RNA"/>
</dbReference>
<dbReference type="GO" id="GO:0031390">
    <property type="term" value="C:Ctf18 RFC-like complex"/>
    <property type="evidence" value="ECO:0007669"/>
    <property type="project" value="InterPro"/>
</dbReference>
<name>A0A1B6F2G2_9HEMI</name>
<proteinExistence type="inferred from homology"/>
<organism evidence="4">
    <name type="scientific">Cuerna arida</name>
    <dbReference type="NCBI Taxonomy" id="1464854"/>
    <lineage>
        <taxon>Eukaryota</taxon>
        <taxon>Metazoa</taxon>
        <taxon>Ecdysozoa</taxon>
        <taxon>Arthropoda</taxon>
        <taxon>Hexapoda</taxon>
        <taxon>Insecta</taxon>
        <taxon>Pterygota</taxon>
        <taxon>Neoptera</taxon>
        <taxon>Paraneoptera</taxon>
        <taxon>Hemiptera</taxon>
        <taxon>Auchenorrhyncha</taxon>
        <taxon>Membracoidea</taxon>
        <taxon>Cicadellidae</taxon>
        <taxon>Cicadellinae</taxon>
        <taxon>Proconiini</taxon>
        <taxon>Cuerna</taxon>
    </lineage>
</organism>
<evidence type="ECO:0000256" key="3">
    <source>
        <dbReference type="ARBA" id="ARBA00022705"/>
    </source>
</evidence>